<gene>
    <name evidence="2" type="ORF">EGYM00163_LOCUS17152</name>
</gene>
<feature type="coiled-coil region" evidence="1">
    <location>
        <begin position="855"/>
        <end position="958"/>
    </location>
</feature>
<proteinExistence type="predicted"/>
<dbReference type="PANTHER" id="PTHR23159">
    <property type="entry name" value="CENTROSOMAL PROTEIN 2"/>
    <property type="match status" value="1"/>
</dbReference>
<feature type="coiled-coil region" evidence="1">
    <location>
        <begin position="706"/>
        <end position="821"/>
    </location>
</feature>
<keyword evidence="1" id="KW-0175">Coiled coil</keyword>
<feature type="coiled-coil region" evidence="1">
    <location>
        <begin position="1022"/>
        <end position="1070"/>
    </location>
</feature>
<sequence>MVQEHPVANAERFREAAESLTAYLEALAKGPADAACLHERLREELLRTLGSLEACNGEIQTALDLSRRKNGLLEAQVKGLHEEIAVLQADAAAAAPLTPGPDPKDDRIVRLTQSLHDTEVQLAQRMRQVTALTVENQKKQFQLDCILVHDGAPEEMARAVSQDFEEALAHRPHNLELQIEALKVELEVKERHLLQKDETLNDMTKLGSKMRHDLEALKRSKGVELAPSEIQDLRGKLQTSDAQVTELQAALDAASKERHELELTIVRLQQDLESKELSQLDRAHSDLIEVKALAELQRQNAELQQTAALKDTVIERLKEQEQRMLLDVQLQREQSALESLAEEEAGYSEKVLLQQLEEMRQESEWKSTVIARLQEREHRLQEDLEAAQTKPTHGGHVDGALVEALQMENAHLRQKQQRVGSALRRTQQAERELLQEVAGLRAEGAAAEQPVGDATAPAMGVVEALQMENTHLRQAQQRIASALRRTQHVEQQLTHELEDLREQVRLSPNKAQSSERQFPDADALVELQRENEHLRTSSCRKGSALRRAQQKEQQLMNELEDLRQQVSPTYVPDPAALEQLQEENTLLRASSSRKGSALRRAQEKERHLISELEDLKQQQSSPTSLEALEGLQRQNDELRLQMGSRDEQLEKLRRQQQSARDELDSRAQWAAWEAEQHLMHTNQTLEDMPHQIEDLQTTLHLLTLEHEALYARYMQALQELEELREQGTVDANETLRRASKALEDLPRQNEELQSTLERLTAENQTLNSRHTKAMQELSVLREKVQGGSDTDEHLRHAGQALRDLTDQKEALQTAHELLMVEHQALNTRHTKALQDLGELRDQLENPSADASGMLLQSKDDALETLTLQVDELKGRLEARGVENQSLEQRLRRALQEMRHGQELDADAQLHAQKDRELEALRLQVDDLKGRLEALTVAKQNLETRLHCAAEEKADLQLQVLQEQQSVPMPTYTDADQVPELREEAISLKSKLAAVRKHNDALQQQLSSSEKYLVREAASAAPASEMHMQLQDLETSNVELKTENDRLVTKVSSLTSELSATRRNLEDWKLQVADVTLQYEDKVADLHSSVTELTQELEELHAGGVDARATEEAKASRWARERASEHVEEVVVQLQRLKASLGPRLETAPEVLQKFEGCQAKLTKVVQGLQMQLSMDDEVPLNALASSLQDVEYQMAEAMANVRAFVDGALGLERELAAAENHLGL</sequence>
<evidence type="ECO:0000256" key="1">
    <source>
        <dbReference type="SAM" id="Coils"/>
    </source>
</evidence>
<dbReference type="EMBL" id="HBJA01048553">
    <property type="protein sequence ID" value="CAE0806026.1"/>
    <property type="molecule type" value="Transcribed_RNA"/>
</dbReference>
<organism evidence="2">
    <name type="scientific">Eutreptiella gymnastica</name>
    <dbReference type="NCBI Taxonomy" id="73025"/>
    <lineage>
        <taxon>Eukaryota</taxon>
        <taxon>Discoba</taxon>
        <taxon>Euglenozoa</taxon>
        <taxon>Euglenida</taxon>
        <taxon>Spirocuta</taxon>
        <taxon>Euglenophyceae</taxon>
        <taxon>Eutreptiales</taxon>
        <taxon>Eutreptiaceae</taxon>
        <taxon>Eutreptiella</taxon>
    </lineage>
</organism>
<evidence type="ECO:0000313" key="2">
    <source>
        <dbReference type="EMBL" id="CAE0806026.1"/>
    </source>
</evidence>
<dbReference type="PANTHER" id="PTHR23159:SF31">
    <property type="entry name" value="CENTROSOME-ASSOCIATED PROTEIN CEP250 ISOFORM X1"/>
    <property type="match status" value="1"/>
</dbReference>
<reference evidence="2" key="1">
    <citation type="submission" date="2021-01" db="EMBL/GenBank/DDBJ databases">
        <authorList>
            <person name="Corre E."/>
            <person name="Pelletier E."/>
            <person name="Niang G."/>
            <person name="Scheremetjew M."/>
            <person name="Finn R."/>
            <person name="Kale V."/>
            <person name="Holt S."/>
            <person name="Cochrane G."/>
            <person name="Meng A."/>
            <person name="Brown T."/>
            <person name="Cohen L."/>
        </authorList>
    </citation>
    <scope>NUCLEOTIDE SEQUENCE</scope>
    <source>
        <strain evidence="2">CCMP1594</strain>
    </source>
</reference>
<accession>A0A7S4CTI4</accession>
<dbReference type="AlphaFoldDB" id="A0A7S4CTI4"/>
<feature type="coiled-coil region" evidence="1">
    <location>
        <begin position="598"/>
        <end position="655"/>
    </location>
</feature>
<feature type="coiled-coil region" evidence="1">
    <location>
        <begin position="230"/>
        <end position="503"/>
    </location>
</feature>
<protein>
    <submittedName>
        <fullName evidence="2">Uncharacterized protein</fullName>
    </submittedName>
</protein>
<name>A0A7S4CTI4_9EUGL</name>